<dbReference type="Pfam" id="PF13466">
    <property type="entry name" value="STAS_2"/>
    <property type="match status" value="1"/>
</dbReference>
<dbReference type="KEGG" id="fal:FRAAL3888"/>
<dbReference type="PANTHER" id="PTHR33495">
    <property type="entry name" value="ANTI-SIGMA FACTOR ANTAGONIST TM_1081-RELATED-RELATED"/>
    <property type="match status" value="1"/>
</dbReference>
<dbReference type="HOGENOM" id="CLU_115403_3_4_11"/>
<dbReference type="InterPro" id="IPR058548">
    <property type="entry name" value="MlaB-like_STAS"/>
</dbReference>
<proteinExistence type="predicted"/>
<dbReference type="PROSITE" id="PS50801">
    <property type="entry name" value="STAS"/>
    <property type="match status" value="1"/>
</dbReference>
<dbReference type="Proteomes" id="UP000000657">
    <property type="component" value="Chromosome"/>
</dbReference>
<evidence type="ECO:0000313" key="3">
    <source>
        <dbReference type="Proteomes" id="UP000000657"/>
    </source>
</evidence>
<evidence type="ECO:0000259" key="1">
    <source>
        <dbReference type="PROSITE" id="PS50801"/>
    </source>
</evidence>
<feature type="domain" description="STAS" evidence="1">
    <location>
        <begin position="1"/>
        <end position="87"/>
    </location>
</feature>
<organism evidence="2 3">
    <name type="scientific">Frankia alni (strain DSM 45986 / CECT 9034 / ACN14a)</name>
    <dbReference type="NCBI Taxonomy" id="326424"/>
    <lineage>
        <taxon>Bacteria</taxon>
        <taxon>Bacillati</taxon>
        <taxon>Actinomycetota</taxon>
        <taxon>Actinomycetes</taxon>
        <taxon>Frankiales</taxon>
        <taxon>Frankiaceae</taxon>
        <taxon>Frankia</taxon>
    </lineage>
</organism>
<accession>Q0RIY4</accession>
<reference evidence="2 3" key="1">
    <citation type="journal article" date="2007" name="Genome Res.">
        <title>Genome characteristics of facultatively symbiotic Frankia sp. strains reflect host range and host plant biogeography.</title>
        <authorList>
            <person name="Normand P."/>
            <person name="Lapierre P."/>
            <person name="Tisa L.S."/>
            <person name="Gogarten J.P."/>
            <person name="Alloisio N."/>
            <person name="Bagnarol E."/>
            <person name="Bassi C.A."/>
            <person name="Berry A.M."/>
            <person name="Bickhart D.M."/>
            <person name="Choisne N."/>
            <person name="Couloux A."/>
            <person name="Cournoyer B."/>
            <person name="Cruveiller S."/>
            <person name="Daubin V."/>
            <person name="Demange N."/>
            <person name="Francino M.P."/>
            <person name="Goltsman E."/>
            <person name="Huang Y."/>
            <person name="Kopp O.R."/>
            <person name="Labarre L."/>
            <person name="Lapidus A."/>
            <person name="Lavire C."/>
            <person name="Marechal J."/>
            <person name="Martinez M."/>
            <person name="Mastronunzio J.E."/>
            <person name="Mullin B.C."/>
            <person name="Niemann J."/>
            <person name="Pujic P."/>
            <person name="Rawnsley T."/>
            <person name="Rouy Z."/>
            <person name="Schenowitz C."/>
            <person name="Sellstedt A."/>
            <person name="Tavares F."/>
            <person name="Tomkins J.P."/>
            <person name="Vallenet D."/>
            <person name="Valverde C."/>
            <person name="Wall L.G."/>
            <person name="Wang Y."/>
            <person name="Medigue C."/>
            <person name="Benson D.R."/>
        </authorList>
    </citation>
    <scope>NUCLEOTIDE SEQUENCE [LARGE SCALE GENOMIC DNA]</scope>
    <source>
        <strain evidence="3">DSM 45986 / CECT 9034 / ACN14a</strain>
    </source>
</reference>
<gene>
    <name evidence="2" type="ordered locus">FRAAL3888</name>
</gene>
<dbReference type="GO" id="GO:0043856">
    <property type="term" value="F:anti-sigma factor antagonist activity"/>
    <property type="evidence" value="ECO:0007669"/>
    <property type="project" value="TreeGrafter"/>
</dbReference>
<dbReference type="STRING" id="326424.FRAAL3888"/>
<dbReference type="PANTHER" id="PTHR33495:SF2">
    <property type="entry name" value="ANTI-SIGMA FACTOR ANTAGONIST TM_1081-RELATED"/>
    <property type="match status" value="1"/>
</dbReference>
<keyword evidence="3" id="KW-1185">Reference proteome</keyword>
<dbReference type="InterPro" id="IPR002645">
    <property type="entry name" value="STAS_dom"/>
</dbReference>
<dbReference type="eggNOG" id="COG1366">
    <property type="taxonomic scope" value="Bacteria"/>
</dbReference>
<sequence>MRGEIDLASVGALRSALFAAVRGGSPTVVVDLAEVDFLDALGLGALVAARTRARASGQRLVVIGARPLTYRLFALTNLAAPFDVRHH</sequence>
<protein>
    <submittedName>
        <fullName evidence="2">Anti-sigma factor antagonist (Partial)</fullName>
    </submittedName>
</protein>
<dbReference type="AlphaFoldDB" id="Q0RIY4"/>
<dbReference type="SUPFAM" id="SSF52091">
    <property type="entry name" value="SpoIIaa-like"/>
    <property type="match status" value="1"/>
</dbReference>
<evidence type="ECO:0000313" key="2">
    <source>
        <dbReference type="EMBL" id="CAJ62531.1"/>
    </source>
</evidence>
<dbReference type="InterPro" id="IPR036513">
    <property type="entry name" value="STAS_dom_sf"/>
</dbReference>
<dbReference type="CDD" id="cd07043">
    <property type="entry name" value="STAS_anti-anti-sigma_factors"/>
    <property type="match status" value="1"/>
</dbReference>
<dbReference type="Gene3D" id="3.30.750.24">
    <property type="entry name" value="STAS domain"/>
    <property type="match status" value="1"/>
</dbReference>
<dbReference type="EMBL" id="CT573213">
    <property type="protein sequence ID" value="CAJ62531.1"/>
    <property type="molecule type" value="Genomic_DNA"/>
</dbReference>
<name>Q0RIY4_FRAAA</name>